<sequence>MIEPGATAALRRAALLQRLEDIFLAEGFSGFTTDDLCRRLHCSKSTLYSIAGTREQIIQAVTRHFFARSTDTIEAMVATDDDPARRIVRYLGGVGAAMRQNSPVFYADLVAYPPTAEIYRVNSAAAARRVRSFIDDGVAAGVFRSNDAVLAARSVALLIDGVQSGALLEGTDLSPGEAYAELGELIAFGLVVRGER</sequence>
<keyword evidence="2" id="KW-0238">DNA-binding</keyword>
<dbReference type="AlphaFoldDB" id="A0A318A3Z6"/>
<name>A0A318A3Z6_9MICO</name>
<keyword evidence="1" id="KW-0805">Transcription regulation</keyword>
<protein>
    <submittedName>
        <fullName evidence="4">TetR/AcrR family transcriptional regulator</fullName>
    </submittedName>
</protein>
<organism evidence="4 5">
    <name type="scientific">Cryobacterium arcticum</name>
    <dbReference type="NCBI Taxonomy" id="670052"/>
    <lineage>
        <taxon>Bacteria</taxon>
        <taxon>Bacillati</taxon>
        <taxon>Actinomycetota</taxon>
        <taxon>Actinomycetes</taxon>
        <taxon>Micrococcales</taxon>
        <taxon>Microbacteriaceae</taxon>
        <taxon>Cryobacterium</taxon>
    </lineage>
</organism>
<dbReference type="InterPro" id="IPR009057">
    <property type="entry name" value="Homeodomain-like_sf"/>
</dbReference>
<dbReference type="Proteomes" id="UP000246722">
    <property type="component" value="Unassembled WGS sequence"/>
</dbReference>
<evidence type="ECO:0000313" key="4">
    <source>
        <dbReference type="EMBL" id="PXA71910.1"/>
    </source>
</evidence>
<dbReference type="SUPFAM" id="SSF46689">
    <property type="entry name" value="Homeodomain-like"/>
    <property type="match status" value="1"/>
</dbReference>
<reference evidence="4 5" key="1">
    <citation type="submission" date="2018-05" db="EMBL/GenBank/DDBJ databases">
        <title>Genetic diversity of glacier-inhabiting Cryobacterium bacteria in China and description of Cryobacterium mengkeensis sp. nov. and Arthrobacter glacialis sp. nov.</title>
        <authorList>
            <person name="Liu Q."/>
            <person name="Xin Y.-H."/>
        </authorList>
    </citation>
    <scope>NUCLEOTIDE SEQUENCE [LARGE SCALE GENOMIC DNA]</scope>
    <source>
        <strain evidence="4 5">SK-1</strain>
    </source>
</reference>
<evidence type="ECO:0000313" key="5">
    <source>
        <dbReference type="Proteomes" id="UP000246722"/>
    </source>
</evidence>
<evidence type="ECO:0000256" key="3">
    <source>
        <dbReference type="ARBA" id="ARBA00023163"/>
    </source>
</evidence>
<dbReference type="InterPro" id="IPR036271">
    <property type="entry name" value="Tet_transcr_reg_TetR-rel_C_sf"/>
</dbReference>
<dbReference type="Gene3D" id="1.10.357.10">
    <property type="entry name" value="Tetracycline Repressor, domain 2"/>
    <property type="match status" value="1"/>
</dbReference>
<dbReference type="GO" id="GO:0003700">
    <property type="term" value="F:DNA-binding transcription factor activity"/>
    <property type="evidence" value="ECO:0007669"/>
    <property type="project" value="TreeGrafter"/>
</dbReference>
<dbReference type="PANTHER" id="PTHR30055:SF234">
    <property type="entry name" value="HTH-TYPE TRANSCRIPTIONAL REGULATOR BETI"/>
    <property type="match status" value="1"/>
</dbReference>
<keyword evidence="5" id="KW-1185">Reference proteome</keyword>
<gene>
    <name evidence="4" type="ORF">CTB96_03050</name>
</gene>
<dbReference type="RefSeq" id="WP_110125433.1">
    <property type="nucleotide sequence ID" value="NZ_QHLY01000005.1"/>
</dbReference>
<proteinExistence type="predicted"/>
<dbReference type="SUPFAM" id="SSF48498">
    <property type="entry name" value="Tetracyclin repressor-like, C-terminal domain"/>
    <property type="match status" value="1"/>
</dbReference>
<accession>A0A318A3Z6</accession>
<evidence type="ECO:0000256" key="1">
    <source>
        <dbReference type="ARBA" id="ARBA00023015"/>
    </source>
</evidence>
<evidence type="ECO:0000256" key="2">
    <source>
        <dbReference type="ARBA" id="ARBA00023125"/>
    </source>
</evidence>
<comment type="caution">
    <text evidence="4">The sequence shown here is derived from an EMBL/GenBank/DDBJ whole genome shotgun (WGS) entry which is preliminary data.</text>
</comment>
<dbReference type="Gene3D" id="1.10.10.60">
    <property type="entry name" value="Homeodomain-like"/>
    <property type="match status" value="1"/>
</dbReference>
<dbReference type="InterPro" id="IPR050109">
    <property type="entry name" value="HTH-type_TetR-like_transc_reg"/>
</dbReference>
<keyword evidence="3" id="KW-0804">Transcription</keyword>
<dbReference type="PANTHER" id="PTHR30055">
    <property type="entry name" value="HTH-TYPE TRANSCRIPTIONAL REGULATOR RUTR"/>
    <property type="match status" value="1"/>
</dbReference>
<dbReference type="GO" id="GO:0000976">
    <property type="term" value="F:transcription cis-regulatory region binding"/>
    <property type="evidence" value="ECO:0007669"/>
    <property type="project" value="TreeGrafter"/>
</dbReference>
<dbReference type="OrthoDB" id="5181477at2"/>
<dbReference type="EMBL" id="QHLY01000005">
    <property type="protein sequence ID" value="PXA71910.1"/>
    <property type="molecule type" value="Genomic_DNA"/>
</dbReference>